<dbReference type="InterPro" id="IPR008991">
    <property type="entry name" value="Translation_prot_SH3-like_sf"/>
</dbReference>
<dbReference type="Pfam" id="PF00467">
    <property type="entry name" value="KOW"/>
    <property type="match status" value="1"/>
</dbReference>
<dbReference type="Gene3D" id="2.30.30.30">
    <property type="match status" value="1"/>
</dbReference>
<feature type="domain" description="KOW" evidence="1">
    <location>
        <begin position="4"/>
        <end position="33"/>
    </location>
</feature>
<sequence>MSIGDRVRVTRGSLKGLEGTLVEFHQKHRVRIMIDVIQQSLYIKVPVSQLQVLK</sequence>
<dbReference type="AlphaFoldDB" id="A0A0F9G880"/>
<evidence type="ECO:0000259" key="1">
    <source>
        <dbReference type="Pfam" id="PF00467"/>
    </source>
</evidence>
<organism evidence="2">
    <name type="scientific">marine sediment metagenome</name>
    <dbReference type="NCBI Taxonomy" id="412755"/>
    <lineage>
        <taxon>unclassified sequences</taxon>
        <taxon>metagenomes</taxon>
        <taxon>ecological metagenomes</taxon>
    </lineage>
</organism>
<reference evidence="2" key="1">
    <citation type="journal article" date="2015" name="Nature">
        <title>Complex archaea that bridge the gap between prokaryotes and eukaryotes.</title>
        <authorList>
            <person name="Spang A."/>
            <person name="Saw J.H."/>
            <person name="Jorgensen S.L."/>
            <person name="Zaremba-Niedzwiedzka K."/>
            <person name="Martijn J."/>
            <person name="Lind A.E."/>
            <person name="van Eijk R."/>
            <person name="Schleper C."/>
            <person name="Guy L."/>
            <person name="Ettema T.J."/>
        </authorList>
    </citation>
    <scope>NUCLEOTIDE SEQUENCE</scope>
</reference>
<dbReference type="InterPro" id="IPR014722">
    <property type="entry name" value="Rib_uL2_dom2"/>
</dbReference>
<dbReference type="InterPro" id="IPR005824">
    <property type="entry name" value="KOW"/>
</dbReference>
<proteinExistence type="predicted"/>
<comment type="caution">
    <text evidence="2">The sequence shown here is derived from an EMBL/GenBank/DDBJ whole genome shotgun (WGS) entry which is preliminary data.</text>
</comment>
<dbReference type="EMBL" id="LAZR01027435">
    <property type="protein sequence ID" value="KKL65740.1"/>
    <property type="molecule type" value="Genomic_DNA"/>
</dbReference>
<gene>
    <name evidence="2" type="ORF">LCGC14_2151960</name>
</gene>
<dbReference type="SUPFAM" id="SSF50104">
    <property type="entry name" value="Translation proteins SH3-like domain"/>
    <property type="match status" value="1"/>
</dbReference>
<name>A0A0F9G880_9ZZZZ</name>
<evidence type="ECO:0000313" key="2">
    <source>
        <dbReference type="EMBL" id="KKL65740.1"/>
    </source>
</evidence>
<accession>A0A0F9G880</accession>
<protein>
    <recommendedName>
        <fullName evidence="1">KOW domain-containing protein</fullName>
    </recommendedName>
</protein>